<dbReference type="AlphaFoldDB" id="A0A1I8ECN2"/>
<accession>A0A1I8ECN2</accession>
<protein>
    <submittedName>
        <fullName evidence="1">Uncharacterized protein</fullName>
    </submittedName>
</protein>
<sequence>MQQKQTAFFPPVPPQLHPPLESLATTLPCTKYQQPHFQFFLHPTFHLRRLILHCHRCNS</sequence>
<reference evidence="1" key="1">
    <citation type="submission" date="2016-11" db="UniProtKB">
        <authorList>
            <consortium name="WormBaseParasite"/>
        </authorList>
    </citation>
    <scope>IDENTIFICATION</scope>
    <source>
        <strain evidence="1">pt0022</strain>
    </source>
</reference>
<proteinExistence type="predicted"/>
<organism evidence="1">
    <name type="scientific">Wuchereria bancrofti</name>
    <dbReference type="NCBI Taxonomy" id="6293"/>
    <lineage>
        <taxon>Eukaryota</taxon>
        <taxon>Metazoa</taxon>
        <taxon>Ecdysozoa</taxon>
        <taxon>Nematoda</taxon>
        <taxon>Chromadorea</taxon>
        <taxon>Rhabditida</taxon>
        <taxon>Spirurina</taxon>
        <taxon>Spiruromorpha</taxon>
        <taxon>Filarioidea</taxon>
        <taxon>Onchocercidae</taxon>
        <taxon>Wuchereria</taxon>
    </lineage>
</organism>
<evidence type="ECO:0000313" key="1">
    <source>
        <dbReference type="WBParaSite" id="maker-PairedContig_1411-snap-gene-0.8-mRNA-1"/>
    </source>
</evidence>
<name>A0A1I8ECN2_WUCBA</name>
<dbReference type="WBParaSite" id="maker-PairedContig_1411-snap-gene-0.8-mRNA-1">
    <property type="protein sequence ID" value="maker-PairedContig_1411-snap-gene-0.8-mRNA-1"/>
    <property type="gene ID" value="maker-PairedContig_1411-snap-gene-0.8"/>
</dbReference>